<evidence type="ECO:0000256" key="2">
    <source>
        <dbReference type="ARBA" id="ARBA00008138"/>
    </source>
</evidence>
<keyword evidence="3 6" id="KW-0489">Methyltransferase</keyword>
<evidence type="ECO:0000256" key="6">
    <source>
        <dbReference type="RuleBase" id="RU362030"/>
    </source>
</evidence>
<dbReference type="SUPFAM" id="SSF53335">
    <property type="entry name" value="S-adenosyl-L-methionine-dependent methyltransferases"/>
    <property type="match status" value="1"/>
</dbReference>
<dbReference type="Pfam" id="PF04072">
    <property type="entry name" value="LCM"/>
    <property type="match status" value="1"/>
</dbReference>
<evidence type="ECO:0000313" key="7">
    <source>
        <dbReference type="EMBL" id="MBB5896285.1"/>
    </source>
</evidence>
<dbReference type="Proteomes" id="UP000585638">
    <property type="component" value="Unassembled WGS sequence"/>
</dbReference>
<dbReference type="GO" id="GO:0032259">
    <property type="term" value="P:methylation"/>
    <property type="evidence" value="ECO:0007669"/>
    <property type="project" value="UniProtKB-KW"/>
</dbReference>
<dbReference type="InterPro" id="IPR007213">
    <property type="entry name" value="Ppm1/Ppm2/Tcmp"/>
</dbReference>
<accession>A0A7W9NKQ9</accession>
<dbReference type="PANTHER" id="PTHR43619:SF2">
    <property type="entry name" value="S-ADENOSYL-L-METHIONINE-DEPENDENT METHYLTRANSFERASES SUPERFAMILY PROTEIN"/>
    <property type="match status" value="1"/>
</dbReference>
<evidence type="ECO:0000256" key="1">
    <source>
        <dbReference type="ARBA" id="ARBA00003907"/>
    </source>
</evidence>
<proteinExistence type="inferred from homology"/>
<dbReference type="EC" id="2.1.1.-" evidence="6"/>
<dbReference type="PANTHER" id="PTHR43619">
    <property type="entry name" value="S-ADENOSYL-L-METHIONINE-DEPENDENT METHYLTRANSFERASE YKTD-RELATED"/>
    <property type="match status" value="1"/>
</dbReference>
<dbReference type="InterPro" id="IPR029063">
    <property type="entry name" value="SAM-dependent_MTases_sf"/>
</dbReference>
<dbReference type="GO" id="GO:0008168">
    <property type="term" value="F:methyltransferase activity"/>
    <property type="evidence" value="ECO:0007669"/>
    <property type="project" value="UniProtKB-UniRule"/>
</dbReference>
<keyword evidence="4 7" id="KW-0808">Transferase</keyword>
<dbReference type="NCBIfam" id="TIGR00027">
    <property type="entry name" value="mthyl_TIGR00027"/>
    <property type="match status" value="1"/>
</dbReference>
<name>A0A7W9NKQ9_9PSEU</name>
<dbReference type="Gene3D" id="3.40.50.150">
    <property type="entry name" value="Vaccinia Virus protein VP39"/>
    <property type="match status" value="1"/>
</dbReference>
<evidence type="ECO:0000313" key="8">
    <source>
        <dbReference type="Proteomes" id="UP000585638"/>
    </source>
</evidence>
<dbReference type="InterPro" id="IPR011610">
    <property type="entry name" value="SAM_mthyl_Trfase_ML2640-like"/>
</dbReference>
<dbReference type="AlphaFoldDB" id="A0A7W9NKQ9"/>
<comment type="caution">
    <text evidence="7">The sequence shown here is derived from an EMBL/GenBank/DDBJ whole genome shotgun (WGS) entry which is preliminary data.</text>
</comment>
<reference evidence="7 8" key="1">
    <citation type="submission" date="2020-08" db="EMBL/GenBank/DDBJ databases">
        <title>Sequencing the genomes of 1000 actinobacteria strains.</title>
        <authorList>
            <person name="Klenk H.-P."/>
        </authorList>
    </citation>
    <scope>NUCLEOTIDE SEQUENCE [LARGE SCALE GENOMIC DNA]</scope>
    <source>
        <strain evidence="7 8">DSM 43851</strain>
    </source>
</reference>
<keyword evidence="8" id="KW-1185">Reference proteome</keyword>
<evidence type="ECO:0000256" key="3">
    <source>
        <dbReference type="ARBA" id="ARBA00022603"/>
    </source>
</evidence>
<sequence>MTADTSQQPEMFAEVAKTARWTAAARARESRRPDRLFTDPFAAGLAGAEGADLLAHFHPDYAASEGNPFLPIRTRWFDDFITASVGPHRCQVVGLGAGLDTRALRLDWPDGAVVYEVDQEDLLAYKESRLPADSAAIRCVRRTVPVNLAEDWAGALCGAGFDPGLPTVWFAEGLLFYLPEAMAHSVLSTAAALSAPDSRLAADLIGTGIFSFPYLRRFLGRLEEAGSPWRFGTDEPGRFVEGTGWSVTDVRQPGEPGANYGRWPAAAVAASIRGLPRSYLVAARRSGHRTSEDAAGSAG</sequence>
<dbReference type="RefSeq" id="WP_184867968.1">
    <property type="nucleotide sequence ID" value="NZ_BAAAWY010000101.1"/>
</dbReference>
<comment type="function">
    <text evidence="1 6">Exhibits S-adenosyl-L-methionine-dependent methyltransferase activity.</text>
</comment>
<comment type="similarity">
    <text evidence="2 6">Belongs to the UPF0677 family.</text>
</comment>
<organism evidence="7 8">
    <name type="scientific">Kutzneria kofuensis</name>
    <dbReference type="NCBI Taxonomy" id="103725"/>
    <lineage>
        <taxon>Bacteria</taxon>
        <taxon>Bacillati</taxon>
        <taxon>Actinomycetota</taxon>
        <taxon>Actinomycetes</taxon>
        <taxon>Pseudonocardiales</taxon>
        <taxon>Pseudonocardiaceae</taxon>
        <taxon>Kutzneria</taxon>
    </lineage>
</organism>
<dbReference type="EMBL" id="JACHIR010000001">
    <property type="protein sequence ID" value="MBB5896285.1"/>
    <property type="molecule type" value="Genomic_DNA"/>
</dbReference>
<gene>
    <name evidence="7" type="ORF">BJ998_007481</name>
</gene>
<keyword evidence="5 6" id="KW-0949">S-adenosyl-L-methionine</keyword>
<protein>
    <recommendedName>
        <fullName evidence="6">S-adenosyl-L-methionine-dependent methyltransferase</fullName>
        <ecNumber evidence="6">2.1.1.-</ecNumber>
    </recommendedName>
</protein>
<evidence type="ECO:0000256" key="4">
    <source>
        <dbReference type="ARBA" id="ARBA00022679"/>
    </source>
</evidence>
<evidence type="ECO:0000256" key="5">
    <source>
        <dbReference type="ARBA" id="ARBA00022691"/>
    </source>
</evidence>